<dbReference type="InterPro" id="IPR006130">
    <property type="entry name" value="Asp/Orn_carbamoylTrfase"/>
</dbReference>
<evidence type="ECO:0000256" key="5">
    <source>
        <dbReference type="RuleBase" id="RU003634"/>
    </source>
</evidence>
<evidence type="ECO:0000313" key="8">
    <source>
        <dbReference type="EMBL" id="CRZ09112.1"/>
    </source>
</evidence>
<dbReference type="GO" id="GO:0016597">
    <property type="term" value="F:amino acid binding"/>
    <property type="evidence" value="ECO:0007669"/>
    <property type="project" value="InterPro"/>
</dbReference>
<evidence type="ECO:0000256" key="3">
    <source>
        <dbReference type="ARBA" id="ARBA00022679"/>
    </source>
</evidence>
<dbReference type="GO" id="GO:0004585">
    <property type="term" value="F:ornithine carbamoyltransferase activity"/>
    <property type="evidence" value="ECO:0007669"/>
    <property type="project" value="UniProtKB-EC"/>
</dbReference>
<dbReference type="NCBIfam" id="TIGR00658">
    <property type="entry name" value="orni_carb_tr"/>
    <property type="match status" value="1"/>
</dbReference>
<dbReference type="SUPFAM" id="SSF53671">
    <property type="entry name" value="Aspartate/ornithine carbamoyltransferase"/>
    <property type="match status" value="1"/>
</dbReference>
<evidence type="ECO:0000256" key="2">
    <source>
        <dbReference type="ARBA" id="ARBA00013007"/>
    </source>
</evidence>
<evidence type="ECO:0000259" key="7">
    <source>
        <dbReference type="Pfam" id="PF02729"/>
    </source>
</evidence>
<dbReference type="EC" id="2.1.3.3" evidence="2"/>
<proteinExistence type="inferred from homology"/>
<dbReference type="Gene3D" id="3.40.50.1370">
    <property type="entry name" value="Aspartate/ornithine carbamoyltransferase"/>
    <property type="match status" value="2"/>
</dbReference>
<feature type="non-terminal residue" evidence="8">
    <location>
        <position position="1"/>
    </location>
</feature>
<dbReference type="GO" id="GO:0019240">
    <property type="term" value="P:citrulline biosynthetic process"/>
    <property type="evidence" value="ECO:0007669"/>
    <property type="project" value="TreeGrafter"/>
</dbReference>
<evidence type="ECO:0000259" key="6">
    <source>
        <dbReference type="Pfam" id="PF00185"/>
    </source>
</evidence>
<dbReference type="HAMAP" id="MF_01109">
    <property type="entry name" value="OTCase"/>
    <property type="match status" value="1"/>
</dbReference>
<dbReference type="FunFam" id="3.40.50.1370:FF:000008">
    <property type="entry name" value="Ornithine carbamoyltransferase"/>
    <property type="match status" value="1"/>
</dbReference>
<dbReference type="PANTHER" id="PTHR45753">
    <property type="entry name" value="ORNITHINE CARBAMOYLTRANSFERASE, MITOCHONDRIAL"/>
    <property type="match status" value="1"/>
</dbReference>
<dbReference type="InterPro" id="IPR006132">
    <property type="entry name" value="Asp/Orn_carbamoyltranf_P-bd"/>
</dbReference>
<accession>A0A0H5R5Q3</accession>
<dbReference type="InterPro" id="IPR002292">
    <property type="entry name" value="Orn/put_carbamltrans"/>
</dbReference>
<feature type="domain" description="Aspartate/ornithine carbamoyltransferase carbamoyl-P binding" evidence="7">
    <location>
        <begin position="25"/>
        <end position="163"/>
    </location>
</feature>
<dbReference type="InterPro" id="IPR006131">
    <property type="entry name" value="Asp_carbamoyltransf_Asp/Orn-bd"/>
</dbReference>
<dbReference type="AlphaFoldDB" id="A0A0H5R5Q3"/>
<keyword evidence="3 5" id="KW-0808">Transferase</keyword>
<comment type="similarity">
    <text evidence="1">Belongs to the aspartate/ornithine carbamoyltransferase superfamily. OTCase family.</text>
</comment>
<dbReference type="PANTHER" id="PTHR45753:SF3">
    <property type="entry name" value="ORNITHINE TRANSCARBAMYLASE, MITOCHONDRIAL"/>
    <property type="match status" value="1"/>
</dbReference>
<protein>
    <recommendedName>
        <fullName evidence="2">ornithine carbamoyltransferase</fullName>
        <ecNumber evidence="2">2.1.3.3</ecNumber>
    </recommendedName>
</protein>
<dbReference type="EMBL" id="HACM01008670">
    <property type="protein sequence ID" value="CRZ09112.1"/>
    <property type="molecule type" value="Transcribed_RNA"/>
</dbReference>
<evidence type="ECO:0000256" key="1">
    <source>
        <dbReference type="ARBA" id="ARBA00007805"/>
    </source>
</evidence>
<sequence length="324" mass="36322">SRHSILHRYRIFDRNRPHLWPTMQNLMSIEALTGDQISRIVDLGIKMKATRGHHDNLPLAGQVWALIFSKSSTRTRLSFEVGIRELGGQAIFLSSSDLQLGRGEPMKDTARVFGRMVHGAVIRTFAQADVVEFAEYAKIPTINALTDDEHPCQILADLQTIREKLGDYKGKTICFIGDGACNMPISWIWAAKHCGFNLNIAAPKAFWPSDRLLERVSYAGVKVFEDLHEAARGADVLYTDVWVSMGKEAEAGDRLNQLKAYTIDQELVRDVAPDALIMHCLPAYRGNEITDQVLEQHATTIFDQAENRLHAQKAVMALLATKQL</sequence>
<dbReference type="PRINTS" id="PR00100">
    <property type="entry name" value="AOTCASE"/>
</dbReference>
<dbReference type="NCBIfam" id="NF001986">
    <property type="entry name" value="PRK00779.1"/>
    <property type="match status" value="1"/>
</dbReference>
<feature type="domain" description="Aspartate/ornithine carbamoyltransferase Asp/Orn-binding" evidence="6">
    <location>
        <begin position="169"/>
        <end position="319"/>
    </location>
</feature>
<organism evidence="8">
    <name type="scientific">Spongospora subterranea</name>
    <dbReference type="NCBI Taxonomy" id="70186"/>
    <lineage>
        <taxon>Eukaryota</taxon>
        <taxon>Sar</taxon>
        <taxon>Rhizaria</taxon>
        <taxon>Endomyxa</taxon>
        <taxon>Phytomyxea</taxon>
        <taxon>Plasmodiophorida</taxon>
        <taxon>Plasmodiophoridae</taxon>
        <taxon>Spongospora</taxon>
    </lineage>
</organism>
<evidence type="ECO:0000256" key="4">
    <source>
        <dbReference type="ARBA" id="ARBA00048772"/>
    </source>
</evidence>
<dbReference type="Pfam" id="PF02729">
    <property type="entry name" value="OTCace_N"/>
    <property type="match status" value="1"/>
</dbReference>
<dbReference type="InterPro" id="IPR036901">
    <property type="entry name" value="Asp/Orn_carbamoylTrfase_sf"/>
</dbReference>
<comment type="catalytic activity">
    <reaction evidence="4">
        <text>carbamoyl phosphate + L-ornithine = L-citrulline + phosphate + H(+)</text>
        <dbReference type="Rhea" id="RHEA:19513"/>
        <dbReference type="ChEBI" id="CHEBI:15378"/>
        <dbReference type="ChEBI" id="CHEBI:43474"/>
        <dbReference type="ChEBI" id="CHEBI:46911"/>
        <dbReference type="ChEBI" id="CHEBI:57743"/>
        <dbReference type="ChEBI" id="CHEBI:58228"/>
        <dbReference type="EC" id="2.1.3.3"/>
    </reaction>
</comment>
<dbReference type="PRINTS" id="PR00102">
    <property type="entry name" value="OTCASE"/>
</dbReference>
<name>A0A0H5R5Q3_9EUKA</name>
<dbReference type="Pfam" id="PF00185">
    <property type="entry name" value="OTCace"/>
    <property type="match status" value="1"/>
</dbReference>
<dbReference type="InterPro" id="IPR024904">
    <property type="entry name" value="OTCase_ArgI"/>
</dbReference>
<reference evidence="8" key="1">
    <citation type="submission" date="2015-04" db="EMBL/GenBank/DDBJ databases">
        <title>The genome sequence of the plant pathogenic Rhizarian Plasmodiophora brassicae reveals insights in its biotrophic life cycle and the origin of chitin synthesis.</title>
        <authorList>
            <person name="Schwelm A."/>
            <person name="Fogelqvist J."/>
            <person name="Knaust A."/>
            <person name="Julke S."/>
            <person name="Lilja T."/>
            <person name="Dhandapani V."/>
            <person name="Bonilla-Rosso G."/>
            <person name="Karlsson M."/>
            <person name="Shevchenko A."/>
            <person name="Choi S.R."/>
            <person name="Kim H.G."/>
            <person name="Park J.Y."/>
            <person name="Lim Y.P."/>
            <person name="Ludwig-Muller J."/>
            <person name="Dixelius C."/>
        </authorList>
    </citation>
    <scope>NUCLEOTIDE SEQUENCE</scope>
    <source>
        <tissue evidence="8">Potato root galls</tissue>
    </source>
</reference>
<dbReference type="GO" id="GO:0042450">
    <property type="term" value="P:L-arginine biosynthetic process via ornithine"/>
    <property type="evidence" value="ECO:0007669"/>
    <property type="project" value="TreeGrafter"/>
</dbReference>
<dbReference type="PROSITE" id="PS00097">
    <property type="entry name" value="CARBAMOYLTRANSFERASE"/>
    <property type="match status" value="1"/>
</dbReference>